<evidence type="ECO:0000313" key="4">
    <source>
        <dbReference type="Proteomes" id="UP000552241"/>
    </source>
</evidence>
<keyword evidence="3" id="KW-0378">Hydrolase</keyword>
<sequence>MNEESEALKPEIQDKSRFKISIGKSFAVAFIIVVCLQLIGSVVNIPSFKWEYLYHITLPLSFLFGGIVAIFILLPFVKTNWKSIVDHIWKPASIGVFLLSILFYIFTLPFAEFLASMVPTSGIDFLEEFYNEVVKAFEMMLDYKIAGFITVCILAPIIEEILFRGILLRGLLQKGISPILAIILSSFLFGLAHLNPWQFMGAGLLGAVFGFVYYRTKALWICIFLHALNNSISFIMMLKFETMDENVTNPNDMISVVVCFIMAVLIGFGIYKLTKNKLTWN</sequence>
<dbReference type="InterPro" id="IPR052710">
    <property type="entry name" value="CAAX_protease"/>
</dbReference>
<keyword evidence="1" id="KW-0472">Membrane</keyword>
<name>A0A838ZFX5_9FLAO</name>
<feature type="transmembrane region" description="Helical" evidence="1">
    <location>
        <begin position="145"/>
        <end position="163"/>
    </location>
</feature>
<keyword evidence="3" id="KW-0482">Metalloprotease</keyword>
<dbReference type="GO" id="GO:0006508">
    <property type="term" value="P:proteolysis"/>
    <property type="evidence" value="ECO:0007669"/>
    <property type="project" value="UniProtKB-KW"/>
</dbReference>
<keyword evidence="1" id="KW-1133">Transmembrane helix</keyword>
<dbReference type="Proteomes" id="UP000552241">
    <property type="component" value="Unassembled WGS sequence"/>
</dbReference>
<evidence type="ECO:0000313" key="3">
    <source>
        <dbReference type="EMBL" id="MBA5628621.1"/>
    </source>
</evidence>
<dbReference type="InterPro" id="IPR003675">
    <property type="entry name" value="Rce1/LyrA-like_dom"/>
</dbReference>
<feature type="transmembrane region" description="Helical" evidence="1">
    <location>
        <begin position="21"/>
        <end position="40"/>
    </location>
</feature>
<feature type="transmembrane region" description="Helical" evidence="1">
    <location>
        <begin position="175"/>
        <end position="191"/>
    </location>
</feature>
<protein>
    <submittedName>
        <fullName evidence="3">CPBP family intramembrane metalloprotease</fullName>
    </submittedName>
</protein>
<feature type="transmembrane region" description="Helical" evidence="1">
    <location>
        <begin position="52"/>
        <end position="76"/>
    </location>
</feature>
<dbReference type="AlphaFoldDB" id="A0A838ZFX5"/>
<accession>A0A838ZFX5</accession>
<feature type="transmembrane region" description="Helical" evidence="1">
    <location>
        <begin position="88"/>
        <end position="111"/>
    </location>
</feature>
<keyword evidence="4" id="KW-1185">Reference proteome</keyword>
<reference evidence="3 4" key="1">
    <citation type="submission" date="2020-07" db="EMBL/GenBank/DDBJ databases">
        <title>Moheibacter lacus sp. nov., a member of the family Flavobacteriaceae isolated from freshwater lake sediment.</title>
        <authorList>
            <person name="Liu Y."/>
        </authorList>
    </citation>
    <scope>NUCLEOTIDE SEQUENCE [LARGE SCALE GENOMIC DNA]</scope>
    <source>
        <strain evidence="3 4">BDHS18</strain>
    </source>
</reference>
<feature type="domain" description="CAAX prenyl protease 2/Lysostaphin resistance protein A-like" evidence="2">
    <location>
        <begin position="145"/>
        <end position="231"/>
    </location>
</feature>
<feature type="transmembrane region" description="Helical" evidence="1">
    <location>
        <begin position="219"/>
        <end position="238"/>
    </location>
</feature>
<keyword evidence="3" id="KW-0645">Protease</keyword>
<dbReference type="GO" id="GO:0004175">
    <property type="term" value="F:endopeptidase activity"/>
    <property type="evidence" value="ECO:0007669"/>
    <property type="project" value="UniProtKB-ARBA"/>
</dbReference>
<organism evidence="3 4">
    <name type="scientific">Moheibacter lacus</name>
    <dbReference type="NCBI Taxonomy" id="2745851"/>
    <lineage>
        <taxon>Bacteria</taxon>
        <taxon>Pseudomonadati</taxon>
        <taxon>Bacteroidota</taxon>
        <taxon>Flavobacteriia</taxon>
        <taxon>Flavobacteriales</taxon>
        <taxon>Weeksellaceae</taxon>
        <taxon>Moheibacter</taxon>
    </lineage>
</organism>
<dbReference type="EMBL" id="JACDZE010000001">
    <property type="protein sequence ID" value="MBA5628621.1"/>
    <property type="molecule type" value="Genomic_DNA"/>
</dbReference>
<keyword evidence="1" id="KW-0812">Transmembrane</keyword>
<dbReference type="GO" id="GO:0008237">
    <property type="term" value="F:metallopeptidase activity"/>
    <property type="evidence" value="ECO:0007669"/>
    <property type="project" value="UniProtKB-KW"/>
</dbReference>
<comment type="caution">
    <text evidence="3">The sequence shown here is derived from an EMBL/GenBank/DDBJ whole genome shotgun (WGS) entry which is preliminary data.</text>
</comment>
<proteinExistence type="predicted"/>
<evidence type="ECO:0000256" key="1">
    <source>
        <dbReference type="SAM" id="Phobius"/>
    </source>
</evidence>
<gene>
    <name evidence="3" type="ORF">HU137_02415</name>
</gene>
<evidence type="ECO:0000259" key="2">
    <source>
        <dbReference type="Pfam" id="PF02517"/>
    </source>
</evidence>
<dbReference type="RefSeq" id="WP_182042213.1">
    <property type="nucleotide sequence ID" value="NZ_JACDZE010000001.1"/>
</dbReference>
<dbReference type="GO" id="GO:0080120">
    <property type="term" value="P:CAAX-box protein maturation"/>
    <property type="evidence" value="ECO:0007669"/>
    <property type="project" value="UniProtKB-ARBA"/>
</dbReference>
<dbReference type="Pfam" id="PF02517">
    <property type="entry name" value="Rce1-like"/>
    <property type="match status" value="1"/>
</dbReference>
<dbReference type="PANTHER" id="PTHR36435:SF1">
    <property type="entry name" value="CAAX AMINO TERMINAL PROTEASE FAMILY PROTEIN"/>
    <property type="match status" value="1"/>
</dbReference>
<feature type="transmembrane region" description="Helical" evidence="1">
    <location>
        <begin position="253"/>
        <end position="271"/>
    </location>
</feature>
<feature type="transmembrane region" description="Helical" evidence="1">
    <location>
        <begin position="197"/>
        <end position="214"/>
    </location>
</feature>
<dbReference type="PANTHER" id="PTHR36435">
    <property type="entry name" value="SLR1288 PROTEIN"/>
    <property type="match status" value="1"/>
</dbReference>